<dbReference type="OrthoDB" id="1676884at2"/>
<dbReference type="EMBL" id="LUUJ01000063">
    <property type="protein sequence ID" value="OAI17933.1"/>
    <property type="molecule type" value="Genomic_DNA"/>
</dbReference>
<organism evidence="1 2">
    <name type="scientific">Methylomonas koyamae</name>
    <dbReference type="NCBI Taxonomy" id="702114"/>
    <lineage>
        <taxon>Bacteria</taxon>
        <taxon>Pseudomonadati</taxon>
        <taxon>Pseudomonadota</taxon>
        <taxon>Gammaproteobacteria</taxon>
        <taxon>Methylococcales</taxon>
        <taxon>Methylococcaceae</taxon>
        <taxon>Methylomonas</taxon>
    </lineage>
</organism>
<dbReference type="RefSeq" id="WP_064040133.1">
    <property type="nucleotide sequence ID" value="NZ_LUUJ01000063.1"/>
</dbReference>
<comment type="caution">
    <text evidence="1">The sequence shown here is derived from an EMBL/GenBank/DDBJ whole genome shotgun (WGS) entry which is preliminary data.</text>
</comment>
<reference evidence="1 2" key="1">
    <citation type="submission" date="2016-03" db="EMBL/GenBank/DDBJ databases">
        <authorList>
            <person name="Ploux O."/>
        </authorList>
    </citation>
    <scope>NUCLEOTIDE SEQUENCE [LARGE SCALE GENOMIC DNA]</scope>
    <source>
        <strain evidence="1 2">R-45378</strain>
    </source>
</reference>
<protein>
    <submittedName>
        <fullName evidence="1">Uncharacterized protein</fullName>
    </submittedName>
</protein>
<gene>
    <name evidence="1" type="ORF">A1507_00460</name>
</gene>
<evidence type="ECO:0000313" key="2">
    <source>
        <dbReference type="Proteomes" id="UP000077857"/>
    </source>
</evidence>
<dbReference type="Proteomes" id="UP000077857">
    <property type="component" value="Unassembled WGS sequence"/>
</dbReference>
<name>A0A177NKJ1_9GAMM</name>
<evidence type="ECO:0000313" key="1">
    <source>
        <dbReference type="EMBL" id="OAI17933.1"/>
    </source>
</evidence>
<dbReference type="AlphaFoldDB" id="A0A177NKJ1"/>
<accession>A0A177NKJ1</accession>
<proteinExistence type="predicted"/>
<sequence length="136" mass="14804">MESTNDREGYACLRNRQARHQSGFAKLPHWQNLNPIVIGATSRKVSGNLGDINLIQDTFHSQFCDRLDTSAIATLPDMQACPERSRRGAGQVRSLREAASISTILAGLLSQFASAGRADQQAHWIKFSTPGATPAP</sequence>